<feature type="transmembrane region" description="Helical" evidence="1">
    <location>
        <begin position="56"/>
        <end position="76"/>
    </location>
</feature>
<dbReference type="EMBL" id="FWXB01000002">
    <property type="protein sequence ID" value="SMC11102.1"/>
    <property type="molecule type" value="Genomic_DNA"/>
</dbReference>
<evidence type="ECO:0000313" key="3">
    <source>
        <dbReference type="Proteomes" id="UP000193224"/>
    </source>
</evidence>
<dbReference type="OrthoDB" id="7745385at2"/>
<keyword evidence="3" id="KW-1185">Reference proteome</keyword>
<sequence length="92" mass="10138">MVDMALWSLWWVWLAAALILAILEVLAPGFMFLGFCIGAVLVGLMLLTPFSPGLPALMAIFAVLSLVAWGALRTLFRREDGAARRFDQDIND</sequence>
<dbReference type="RefSeq" id="WP_085799053.1">
    <property type="nucleotide sequence ID" value="NZ_FWXB01000002.1"/>
</dbReference>
<reference evidence="2 3" key="1">
    <citation type="submission" date="2017-03" db="EMBL/GenBank/DDBJ databases">
        <authorList>
            <person name="Afonso C.L."/>
            <person name="Miller P.J."/>
            <person name="Scott M.A."/>
            <person name="Spackman E."/>
            <person name="Goraichik I."/>
            <person name="Dimitrov K.M."/>
            <person name="Suarez D.L."/>
            <person name="Swayne D.E."/>
        </authorList>
    </citation>
    <scope>NUCLEOTIDE SEQUENCE [LARGE SCALE GENOMIC DNA]</scope>
    <source>
        <strain evidence="2 3">CECT 7745</strain>
    </source>
</reference>
<evidence type="ECO:0000313" key="2">
    <source>
        <dbReference type="EMBL" id="SMC11102.1"/>
    </source>
</evidence>
<feature type="transmembrane region" description="Helical" evidence="1">
    <location>
        <begin position="6"/>
        <end position="23"/>
    </location>
</feature>
<keyword evidence="1" id="KW-0812">Transmembrane</keyword>
<feature type="transmembrane region" description="Helical" evidence="1">
    <location>
        <begin position="30"/>
        <end position="50"/>
    </location>
</feature>
<evidence type="ECO:0000256" key="1">
    <source>
        <dbReference type="SAM" id="Phobius"/>
    </source>
</evidence>
<proteinExistence type="predicted"/>
<evidence type="ECO:0008006" key="4">
    <source>
        <dbReference type="Google" id="ProtNLM"/>
    </source>
</evidence>
<dbReference type="AlphaFoldDB" id="A0A1X7BNA3"/>
<name>A0A1X7BNA3_9RHOB</name>
<keyword evidence="1" id="KW-1133">Transmembrane helix</keyword>
<gene>
    <name evidence="2" type="ORF">ROA7745_00911</name>
</gene>
<protein>
    <recommendedName>
        <fullName evidence="4">NfeD-like C-terminal domain-containing protein</fullName>
    </recommendedName>
</protein>
<keyword evidence="1" id="KW-0472">Membrane</keyword>
<dbReference type="Proteomes" id="UP000193224">
    <property type="component" value="Unassembled WGS sequence"/>
</dbReference>
<accession>A0A1X7BNA3</accession>
<organism evidence="2 3">
    <name type="scientific">Roseovarius aestuarii</name>
    <dbReference type="NCBI Taxonomy" id="475083"/>
    <lineage>
        <taxon>Bacteria</taxon>
        <taxon>Pseudomonadati</taxon>
        <taxon>Pseudomonadota</taxon>
        <taxon>Alphaproteobacteria</taxon>
        <taxon>Rhodobacterales</taxon>
        <taxon>Roseobacteraceae</taxon>
        <taxon>Roseovarius</taxon>
    </lineage>
</organism>